<dbReference type="Pfam" id="PF01381">
    <property type="entry name" value="HTH_3"/>
    <property type="match status" value="1"/>
</dbReference>
<dbReference type="RefSeq" id="WP_165713013.1">
    <property type="nucleotide sequence ID" value="NZ_MN699848.1"/>
</dbReference>
<dbReference type="PANTHER" id="PTHR40455:SF1">
    <property type="entry name" value="ANTITOXIN HIGA"/>
    <property type="match status" value="1"/>
</dbReference>
<dbReference type="GO" id="GO:0001046">
    <property type="term" value="F:core promoter sequence-specific DNA binding"/>
    <property type="evidence" value="ECO:0007669"/>
    <property type="project" value="TreeGrafter"/>
</dbReference>
<evidence type="ECO:0000259" key="1">
    <source>
        <dbReference type="PROSITE" id="PS50943"/>
    </source>
</evidence>
<name>A0A6C0NED1_9ENTR</name>
<reference evidence="2" key="1">
    <citation type="journal article" date="2020" name="Antimicrob. Agents Chemother.">
        <title>First occurrence of the OXA-198 carbapenemase in Enterobacterales.</title>
        <authorList>
            <person name="Bonnin R.A."/>
            <person name="Jousset A.B."/>
            <person name="Gauthier L."/>
            <person name="Emeraud C."/>
            <person name="Girlich D."/>
            <person name="Sauvadet A."/>
            <person name="Cotellon G."/>
            <person name="Jove T."/>
            <person name="Dortet L."/>
            <person name="Naas T."/>
        </authorList>
    </citation>
    <scope>NUCLEOTIDE SEQUENCE</scope>
    <source>
        <strain evidence="2">175G8</strain>
        <plasmid evidence="2">pCfr-OXA-198</plasmid>
    </source>
</reference>
<dbReference type="SUPFAM" id="SSF47413">
    <property type="entry name" value="lambda repressor-like DNA-binding domains"/>
    <property type="match status" value="1"/>
</dbReference>
<dbReference type="EMBL" id="MN699848">
    <property type="protein sequence ID" value="QHW10847.1"/>
    <property type="molecule type" value="Genomic_DNA"/>
</dbReference>
<sequence length="138" mass="15633">MNTETVNTSMNTLLQELKWLRGIKDDNEYETALNDLKELHELNSTPRVLLQLMAECIIKYEKNKMEALLLTGTGCTDKTVNALITLMKHRNIKGKEMAEILEISRPLLSAILNGNRALTIPHIYKLAEHFGVNPGVFL</sequence>
<dbReference type="InterPro" id="IPR001387">
    <property type="entry name" value="Cro/C1-type_HTH"/>
</dbReference>
<evidence type="ECO:0000313" key="2">
    <source>
        <dbReference type="EMBL" id="QHW10847.1"/>
    </source>
</evidence>
<dbReference type="PROSITE" id="PS50943">
    <property type="entry name" value="HTH_CROC1"/>
    <property type="match status" value="1"/>
</dbReference>
<organism evidence="2">
    <name type="scientific">Citrobacter pasteurii</name>
    <dbReference type="NCBI Taxonomy" id="1563222"/>
    <lineage>
        <taxon>Bacteria</taxon>
        <taxon>Pseudomonadati</taxon>
        <taxon>Pseudomonadota</taxon>
        <taxon>Gammaproteobacteria</taxon>
        <taxon>Enterobacterales</taxon>
        <taxon>Enterobacteriaceae</taxon>
        <taxon>Citrobacter</taxon>
    </lineage>
</organism>
<protein>
    <recommendedName>
        <fullName evidence="1">HTH cro/C1-type domain-containing protein</fullName>
    </recommendedName>
</protein>
<dbReference type="InterPro" id="IPR010982">
    <property type="entry name" value="Lambda_DNA-bd_dom_sf"/>
</dbReference>
<dbReference type="GO" id="GO:0006355">
    <property type="term" value="P:regulation of DNA-templated transcription"/>
    <property type="evidence" value="ECO:0007669"/>
    <property type="project" value="InterPro"/>
</dbReference>
<dbReference type="InterPro" id="IPR039060">
    <property type="entry name" value="Antitox_HigA"/>
</dbReference>
<keyword evidence="2" id="KW-0614">Plasmid</keyword>
<dbReference type="CDD" id="cd00093">
    <property type="entry name" value="HTH_XRE"/>
    <property type="match status" value="1"/>
</dbReference>
<dbReference type="AlphaFoldDB" id="A0A6C0NED1"/>
<proteinExistence type="predicted"/>
<geneLocation type="plasmid" evidence="2">
    <name>pCfr-OXA-198</name>
</geneLocation>
<dbReference type="Gene3D" id="1.10.260.40">
    <property type="entry name" value="lambda repressor-like DNA-binding domains"/>
    <property type="match status" value="1"/>
</dbReference>
<dbReference type="PANTHER" id="PTHR40455">
    <property type="entry name" value="ANTITOXIN HIGA"/>
    <property type="match status" value="1"/>
</dbReference>
<feature type="domain" description="HTH cro/C1-type" evidence="1">
    <location>
        <begin position="83"/>
        <end position="137"/>
    </location>
</feature>
<dbReference type="SMART" id="SM00530">
    <property type="entry name" value="HTH_XRE"/>
    <property type="match status" value="1"/>
</dbReference>
<accession>A0A6C0NED1</accession>